<proteinExistence type="predicted"/>
<evidence type="ECO:0000313" key="2">
    <source>
        <dbReference type="Proteomes" id="UP001337655"/>
    </source>
</evidence>
<keyword evidence="2" id="KW-1185">Reference proteome</keyword>
<gene>
    <name evidence="1" type="ORF">LTR77_010251</name>
</gene>
<dbReference type="EMBL" id="JAVRRT010000021">
    <property type="protein sequence ID" value="KAK5164160.1"/>
    <property type="molecule type" value="Genomic_DNA"/>
</dbReference>
<name>A0AAV9NYY5_9PEZI</name>
<dbReference type="AlphaFoldDB" id="A0AAV9NYY5"/>
<reference evidence="1 2" key="1">
    <citation type="submission" date="2023-08" db="EMBL/GenBank/DDBJ databases">
        <title>Black Yeasts Isolated from many extreme environments.</title>
        <authorList>
            <person name="Coleine C."/>
            <person name="Stajich J.E."/>
            <person name="Selbmann L."/>
        </authorList>
    </citation>
    <scope>NUCLEOTIDE SEQUENCE [LARGE SCALE GENOMIC DNA]</scope>
    <source>
        <strain evidence="1 2">CCFEE 5935</strain>
    </source>
</reference>
<organism evidence="1 2">
    <name type="scientific">Saxophila tyrrhenica</name>
    <dbReference type="NCBI Taxonomy" id="1690608"/>
    <lineage>
        <taxon>Eukaryota</taxon>
        <taxon>Fungi</taxon>
        <taxon>Dikarya</taxon>
        <taxon>Ascomycota</taxon>
        <taxon>Pezizomycotina</taxon>
        <taxon>Dothideomycetes</taxon>
        <taxon>Dothideomycetidae</taxon>
        <taxon>Mycosphaerellales</taxon>
        <taxon>Extremaceae</taxon>
        <taxon>Saxophila</taxon>
    </lineage>
</organism>
<evidence type="ECO:0000313" key="1">
    <source>
        <dbReference type="EMBL" id="KAK5164160.1"/>
    </source>
</evidence>
<comment type="caution">
    <text evidence="1">The sequence shown here is derived from an EMBL/GenBank/DDBJ whole genome shotgun (WGS) entry which is preliminary data.</text>
</comment>
<sequence length="218" mass="24496">MRGEVEAGLRTAIEAFVTLARLTPVLSNTLDRLYTVRASPCMMSAESALMHASRCQEQLNTWLAEVPLSLRRPGAMINNYQAALAYYGIAVSIQRAVFACVGGTTHYDRERELHLYREVFSLLESLLQEELTGLWLSYCKANLGIIGSFFIVALLSSTDDQVYSARYDILRQYCQFLGRLDGRYAFGGLPKLRFNLLLQRLPQQRIASGRSISDREGG</sequence>
<accession>A0AAV9NYY5</accession>
<dbReference type="Proteomes" id="UP001337655">
    <property type="component" value="Unassembled WGS sequence"/>
</dbReference>
<protein>
    <submittedName>
        <fullName evidence="1">Uncharacterized protein</fullName>
    </submittedName>
</protein>
<dbReference type="RefSeq" id="XP_064654488.1">
    <property type="nucleotide sequence ID" value="XM_064807474.1"/>
</dbReference>
<dbReference type="GeneID" id="89931580"/>